<accession>A0ACC3BC26</accession>
<keyword evidence="2" id="KW-1185">Reference proteome</keyword>
<dbReference type="Proteomes" id="UP001177260">
    <property type="component" value="Unassembled WGS sequence"/>
</dbReference>
<reference evidence="1 2" key="1">
    <citation type="journal article" date="2023" name="ACS Omega">
        <title>Identification of the Neoaspergillic Acid Biosynthesis Gene Cluster by Establishing an In Vitro CRISPR-Ribonucleoprotein Genetic System in Aspergillus melleus.</title>
        <authorList>
            <person name="Yuan B."/>
            <person name="Grau M.F."/>
            <person name="Murata R.M."/>
            <person name="Torok T."/>
            <person name="Venkateswaran K."/>
            <person name="Stajich J.E."/>
            <person name="Wang C.C.C."/>
        </authorList>
    </citation>
    <scope>NUCLEOTIDE SEQUENCE [LARGE SCALE GENOMIC DNA]</scope>
    <source>
        <strain evidence="1 2">IMV 1140</strain>
    </source>
</reference>
<dbReference type="EMBL" id="JAOPJF010000009">
    <property type="protein sequence ID" value="KAK1148198.1"/>
    <property type="molecule type" value="Genomic_DNA"/>
</dbReference>
<proteinExistence type="predicted"/>
<name>A0ACC3BC26_9EURO</name>
<organism evidence="1 2">
    <name type="scientific">Aspergillus melleus</name>
    <dbReference type="NCBI Taxonomy" id="138277"/>
    <lineage>
        <taxon>Eukaryota</taxon>
        <taxon>Fungi</taxon>
        <taxon>Dikarya</taxon>
        <taxon>Ascomycota</taxon>
        <taxon>Pezizomycotina</taxon>
        <taxon>Eurotiomycetes</taxon>
        <taxon>Eurotiomycetidae</taxon>
        <taxon>Eurotiales</taxon>
        <taxon>Aspergillaceae</taxon>
        <taxon>Aspergillus</taxon>
        <taxon>Aspergillus subgen. Circumdati</taxon>
    </lineage>
</organism>
<comment type="caution">
    <text evidence="1">The sequence shown here is derived from an EMBL/GenBank/DDBJ whole genome shotgun (WGS) entry which is preliminary data.</text>
</comment>
<gene>
    <name evidence="1" type="ORF">N8T08_010843</name>
</gene>
<evidence type="ECO:0000313" key="1">
    <source>
        <dbReference type="EMBL" id="KAK1148198.1"/>
    </source>
</evidence>
<evidence type="ECO:0000313" key="2">
    <source>
        <dbReference type="Proteomes" id="UP001177260"/>
    </source>
</evidence>
<sequence length="169" mass="18715">MGYLFRAGSSQKQTDLGLYIAQSVCLLLPPSLYAATIYMIYGRIVLYAQSPGLSVIAPGKVTKIFVVGDFFAFLFQASGGGMMAIESMAKMGQNIAIAGLFIQLIFFGVFFAISVMFCRRLERSKGVQMLHMPYGVLLYPQADILRQWTPQTSIYSHMHIGCCRLKSSL</sequence>
<protein>
    <submittedName>
        <fullName evidence="1">Uncharacterized protein</fullName>
    </submittedName>
</protein>